<proteinExistence type="evidence at transcript level"/>
<dbReference type="PANTHER" id="PTHR23509">
    <property type="entry name" value="PA-PL1 PHOSPHOLIPASE FAMILY"/>
    <property type="match status" value="1"/>
</dbReference>
<evidence type="ECO:0000313" key="2">
    <source>
        <dbReference type="EMBL" id="ADE76085.1"/>
    </source>
</evidence>
<dbReference type="InterPro" id="IPR058055">
    <property type="entry name" value="PA-PLA1"/>
</dbReference>
<dbReference type="EMBL" id="BT122724">
    <property type="protein sequence ID" value="ADE76085.1"/>
    <property type="molecule type" value="mRNA"/>
</dbReference>
<dbReference type="PROSITE" id="PS51043">
    <property type="entry name" value="DDHD"/>
    <property type="match status" value="1"/>
</dbReference>
<dbReference type="SMART" id="SM01127">
    <property type="entry name" value="DDHD"/>
    <property type="match status" value="1"/>
</dbReference>
<name>D5A966_PICSI</name>
<dbReference type="InterPro" id="IPR004177">
    <property type="entry name" value="DDHD_dom"/>
</dbReference>
<evidence type="ECO:0000259" key="1">
    <source>
        <dbReference type="PROSITE" id="PS51043"/>
    </source>
</evidence>
<organism evidence="2">
    <name type="scientific">Picea sitchensis</name>
    <name type="common">Sitka spruce</name>
    <name type="synonym">Pinus sitchensis</name>
    <dbReference type="NCBI Taxonomy" id="3332"/>
    <lineage>
        <taxon>Eukaryota</taxon>
        <taxon>Viridiplantae</taxon>
        <taxon>Streptophyta</taxon>
        <taxon>Embryophyta</taxon>
        <taxon>Tracheophyta</taxon>
        <taxon>Spermatophyta</taxon>
        <taxon>Pinopsida</taxon>
        <taxon>Pinidae</taxon>
        <taxon>Conifers I</taxon>
        <taxon>Pinales</taxon>
        <taxon>Pinaceae</taxon>
        <taxon>Picea</taxon>
    </lineage>
</organism>
<dbReference type="GO" id="GO:0005737">
    <property type="term" value="C:cytoplasm"/>
    <property type="evidence" value="ECO:0007669"/>
    <property type="project" value="TreeGrafter"/>
</dbReference>
<dbReference type="Pfam" id="PF02862">
    <property type="entry name" value="DDHD"/>
    <property type="match status" value="1"/>
</dbReference>
<protein>
    <recommendedName>
        <fullName evidence="1">DDHD domain-containing protein</fullName>
    </recommendedName>
</protein>
<accession>D5A966</accession>
<reference evidence="2" key="1">
    <citation type="submission" date="2010-04" db="EMBL/GenBank/DDBJ databases">
        <authorList>
            <person name="Reid K.E."/>
            <person name="Liao N."/>
            <person name="Chan S."/>
            <person name="Docking R."/>
            <person name="Taylor G."/>
            <person name="Moore R."/>
            <person name="Mayo M."/>
            <person name="Munro S."/>
            <person name="King J."/>
            <person name="Yanchuk A."/>
            <person name="Holt R."/>
            <person name="Jones S."/>
            <person name="Marra M."/>
            <person name="Ritland C.E."/>
            <person name="Ritland K."/>
            <person name="Bohlmann J."/>
        </authorList>
    </citation>
    <scope>NUCLEOTIDE SEQUENCE</scope>
    <source>
        <tissue evidence="2">Buds collected with no treatment. Collection October 2007</tissue>
    </source>
</reference>
<sequence length="209" mass="23854">MLNIFHPYDPVAYRLEPLVCKEDVHKRPVFIPYHKGGKRLHIGMLEFSEDMSARTKAFMKRLKSARGRMVNAFGANGGYENEDKEDDTRNRSVKTYGLTILEQLTGSLDGRLDYMLQDSTFEHPYISAISSHTSYWRDLDTALFILKHLYREIPPEPPECIKAKQKGRSMTLSDNKDFLDDEMALTFSSKKAIKALSSLNKGSKAIAKT</sequence>
<dbReference type="AlphaFoldDB" id="D5A966"/>
<dbReference type="GO" id="GO:0004620">
    <property type="term" value="F:phospholipase activity"/>
    <property type="evidence" value="ECO:0007669"/>
    <property type="project" value="TreeGrafter"/>
</dbReference>
<feature type="domain" description="DDHD" evidence="1">
    <location>
        <begin position="1"/>
        <end position="151"/>
    </location>
</feature>
<dbReference type="GO" id="GO:0046872">
    <property type="term" value="F:metal ion binding"/>
    <property type="evidence" value="ECO:0007669"/>
    <property type="project" value="InterPro"/>
</dbReference>
<dbReference type="PANTHER" id="PTHR23509:SF10">
    <property type="entry name" value="LD21067P"/>
    <property type="match status" value="1"/>
</dbReference>